<dbReference type="InterPro" id="IPR036890">
    <property type="entry name" value="HATPase_C_sf"/>
</dbReference>
<evidence type="ECO:0000313" key="13">
    <source>
        <dbReference type="EMBL" id="GGP68929.1"/>
    </source>
</evidence>
<feature type="transmembrane region" description="Helical" evidence="9">
    <location>
        <begin position="180"/>
        <end position="205"/>
    </location>
</feature>
<dbReference type="PANTHER" id="PTHR24421">
    <property type="entry name" value="NITRATE/NITRITE SENSOR PROTEIN NARX-RELATED"/>
    <property type="match status" value="1"/>
</dbReference>
<dbReference type="InterPro" id="IPR050482">
    <property type="entry name" value="Sensor_HK_TwoCompSys"/>
</dbReference>
<dbReference type="GO" id="GO:0000155">
    <property type="term" value="F:phosphorelay sensor kinase activity"/>
    <property type="evidence" value="ECO:0007669"/>
    <property type="project" value="InterPro"/>
</dbReference>
<evidence type="ECO:0000256" key="3">
    <source>
        <dbReference type="ARBA" id="ARBA00022553"/>
    </source>
</evidence>
<dbReference type="EMBL" id="BMRG01000010">
    <property type="protein sequence ID" value="GGP68929.1"/>
    <property type="molecule type" value="Genomic_DNA"/>
</dbReference>
<keyword evidence="7" id="KW-0067">ATP-binding</keyword>
<dbReference type="Pfam" id="PF07730">
    <property type="entry name" value="HisKA_3"/>
    <property type="match status" value="1"/>
</dbReference>
<gene>
    <name evidence="13" type="ORF">GCM10010185_47420</name>
</gene>
<dbReference type="Gene3D" id="1.20.5.1930">
    <property type="match status" value="1"/>
</dbReference>
<dbReference type="Pfam" id="PF13796">
    <property type="entry name" value="Sensor"/>
    <property type="match status" value="1"/>
</dbReference>
<feature type="domain" description="Histidine kinase/HSP90-like ATPase" evidence="10">
    <location>
        <begin position="341"/>
        <end position="427"/>
    </location>
</feature>
<dbReference type="Proteomes" id="UP000639606">
    <property type="component" value="Unassembled WGS sequence"/>
</dbReference>
<keyword evidence="9" id="KW-1133">Transmembrane helix</keyword>
<evidence type="ECO:0000256" key="6">
    <source>
        <dbReference type="ARBA" id="ARBA00022777"/>
    </source>
</evidence>
<keyword evidence="6 13" id="KW-0418">Kinase</keyword>
<protein>
    <recommendedName>
        <fullName evidence="2">histidine kinase</fullName>
        <ecNumber evidence="2">2.7.13.3</ecNumber>
    </recommendedName>
</protein>
<keyword evidence="8" id="KW-0902">Two-component regulatory system</keyword>
<feature type="domain" description="Putative sensor" evidence="12">
    <location>
        <begin position="37"/>
        <end position="214"/>
    </location>
</feature>
<dbReference type="SUPFAM" id="SSF55874">
    <property type="entry name" value="ATPase domain of HSP90 chaperone/DNA topoisomerase II/histidine kinase"/>
    <property type="match status" value="1"/>
</dbReference>
<keyword evidence="5" id="KW-0547">Nucleotide-binding</keyword>
<evidence type="ECO:0000259" key="10">
    <source>
        <dbReference type="Pfam" id="PF02518"/>
    </source>
</evidence>
<dbReference type="EC" id="2.7.13.3" evidence="2"/>
<evidence type="ECO:0000256" key="1">
    <source>
        <dbReference type="ARBA" id="ARBA00000085"/>
    </source>
</evidence>
<keyword evidence="14" id="KW-1185">Reference proteome</keyword>
<dbReference type="InterPro" id="IPR003594">
    <property type="entry name" value="HATPase_dom"/>
</dbReference>
<evidence type="ECO:0000256" key="8">
    <source>
        <dbReference type="ARBA" id="ARBA00023012"/>
    </source>
</evidence>
<feature type="transmembrane region" description="Helical" evidence="9">
    <location>
        <begin position="65"/>
        <end position="85"/>
    </location>
</feature>
<dbReference type="AlphaFoldDB" id="A0A918AQG2"/>
<evidence type="ECO:0000256" key="4">
    <source>
        <dbReference type="ARBA" id="ARBA00022679"/>
    </source>
</evidence>
<keyword evidence="3" id="KW-0597">Phosphoprotein</keyword>
<dbReference type="GO" id="GO:0016020">
    <property type="term" value="C:membrane"/>
    <property type="evidence" value="ECO:0007669"/>
    <property type="project" value="InterPro"/>
</dbReference>
<name>A0A918AQG2_9PSEU</name>
<proteinExistence type="predicted"/>
<reference evidence="13" key="2">
    <citation type="submission" date="2020-09" db="EMBL/GenBank/DDBJ databases">
        <authorList>
            <person name="Sun Q."/>
            <person name="Ohkuma M."/>
        </authorList>
    </citation>
    <scope>NUCLEOTIDE SEQUENCE</scope>
    <source>
        <strain evidence="13">JCM 3313</strain>
    </source>
</reference>
<keyword evidence="9" id="KW-0812">Transmembrane</keyword>
<dbReference type="Gene3D" id="3.30.565.10">
    <property type="entry name" value="Histidine kinase-like ATPase, C-terminal domain"/>
    <property type="match status" value="1"/>
</dbReference>
<keyword evidence="4" id="KW-0808">Transferase</keyword>
<evidence type="ECO:0000256" key="9">
    <source>
        <dbReference type="SAM" id="Phobius"/>
    </source>
</evidence>
<evidence type="ECO:0000313" key="14">
    <source>
        <dbReference type="Proteomes" id="UP000639606"/>
    </source>
</evidence>
<comment type="catalytic activity">
    <reaction evidence="1">
        <text>ATP + protein L-histidine = ADP + protein N-phospho-L-histidine.</text>
        <dbReference type="EC" id="2.7.13.3"/>
    </reaction>
</comment>
<evidence type="ECO:0000256" key="2">
    <source>
        <dbReference type="ARBA" id="ARBA00012438"/>
    </source>
</evidence>
<dbReference type="Pfam" id="PF02518">
    <property type="entry name" value="HATPase_c"/>
    <property type="match status" value="1"/>
</dbReference>
<reference evidence="13" key="1">
    <citation type="journal article" date="2014" name="Int. J. Syst. Evol. Microbiol.">
        <title>Complete genome sequence of Corynebacterium casei LMG S-19264T (=DSM 44701T), isolated from a smear-ripened cheese.</title>
        <authorList>
            <consortium name="US DOE Joint Genome Institute (JGI-PGF)"/>
            <person name="Walter F."/>
            <person name="Albersmeier A."/>
            <person name="Kalinowski J."/>
            <person name="Ruckert C."/>
        </authorList>
    </citation>
    <scope>NUCLEOTIDE SEQUENCE</scope>
    <source>
        <strain evidence="13">JCM 3313</strain>
    </source>
</reference>
<feature type="domain" description="Signal transduction histidine kinase subgroup 3 dimerisation and phosphoacceptor" evidence="11">
    <location>
        <begin position="241"/>
        <end position="304"/>
    </location>
</feature>
<dbReference type="CDD" id="cd16917">
    <property type="entry name" value="HATPase_UhpB-NarQ-NarX-like"/>
    <property type="match status" value="1"/>
</dbReference>
<evidence type="ECO:0000259" key="12">
    <source>
        <dbReference type="Pfam" id="PF13796"/>
    </source>
</evidence>
<dbReference type="InterPro" id="IPR011712">
    <property type="entry name" value="Sig_transdc_His_kin_sub3_dim/P"/>
</dbReference>
<dbReference type="InterPro" id="IPR025828">
    <property type="entry name" value="Put_sensor_dom"/>
</dbReference>
<dbReference type="GO" id="GO:0005524">
    <property type="term" value="F:ATP binding"/>
    <property type="evidence" value="ECO:0007669"/>
    <property type="project" value="UniProtKB-KW"/>
</dbReference>
<evidence type="ECO:0000256" key="5">
    <source>
        <dbReference type="ARBA" id="ARBA00022741"/>
    </source>
</evidence>
<accession>A0A918AQG2</accession>
<feature type="transmembrane region" description="Helical" evidence="9">
    <location>
        <begin position="127"/>
        <end position="160"/>
    </location>
</feature>
<sequence>MLRPCGFLVRCGDVDIAVMRNPVRLLGSAIPWRAWAYAATGALLGLPTLVALFALIALGTAFTPVLIGLPVLVAVGFSGLAVGAVERRRLALLGGPPPPSPHRSLGAVRGRRWVRARGGESATWREFAYTALFATGLWVLDFVAAAIPALSLALLAAPVVRGLSPGPVRYLGLELPSVRASLPLVVPALLGLLVGLYLVTLVAALHAGTARALLTGTSARSDQDMELIRSNGRLLDAFDAERRRIERDLHDGVQQRLVALAVLLDAARARAGEESAEPLARAHAEAVTTLAELRELVRGIHPHVLVERGLRTAVAELVTRCPLPVDVRIHGVGRLPAAVESTAYFAVSEALTNVVKHSGADQAWVRGRVAGDLLVVEVGDRGPGGADPERGSGLRGLADRVTAVGGRALLSSPPGGPTVVRVEIPCEPGGAGGR</sequence>
<feature type="transmembrane region" description="Helical" evidence="9">
    <location>
        <begin position="34"/>
        <end position="59"/>
    </location>
</feature>
<comment type="caution">
    <text evidence="13">The sequence shown here is derived from an EMBL/GenBank/DDBJ whole genome shotgun (WGS) entry which is preliminary data.</text>
</comment>
<keyword evidence="9" id="KW-0472">Membrane</keyword>
<dbReference type="GO" id="GO:0046983">
    <property type="term" value="F:protein dimerization activity"/>
    <property type="evidence" value="ECO:0007669"/>
    <property type="project" value="InterPro"/>
</dbReference>
<organism evidence="13 14">
    <name type="scientific">Saccharothrix coeruleofusca</name>
    <dbReference type="NCBI Taxonomy" id="33919"/>
    <lineage>
        <taxon>Bacteria</taxon>
        <taxon>Bacillati</taxon>
        <taxon>Actinomycetota</taxon>
        <taxon>Actinomycetes</taxon>
        <taxon>Pseudonocardiales</taxon>
        <taxon>Pseudonocardiaceae</taxon>
        <taxon>Saccharothrix</taxon>
    </lineage>
</organism>
<evidence type="ECO:0000259" key="11">
    <source>
        <dbReference type="Pfam" id="PF07730"/>
    </source>
</evidence>
<dbReference type="PANTHER" id="PTHR24421:SF10">
    <property type="entry name" value="NITRATE_NITRITE SENSOR PROTEIN NARQ"/>
    <property type="match status" value="1"/>
</dbReference>
<evidence type="ECO:0000256" key="7">
    <source>
        <dbReference type="ARBA" id="ARBA00022840"/>
    </source>
</evidence>